<dbReference type="STRING" id="1443111.Z949_3041"/>
<dbReference type="AlphaFoldDB" id="A0A420DQ95"/>
<evidence type="ECO:0000313" key="2">
    <source>
        <dbReference type="Proteomes" id="UP000284407"/>
    </source>
</evidence>
<name>A0A420DQ95_9RHOB</name>
<accession>A0A420DQ95</accession>
<protein>
    <submittedName>
        <fullName evidence="1">Uncharacterized protein</fullName>
    </submittedName>
</protein>
<organism evidence="1 2">
    <name type="scientific">Sulfitobacter guttiformis</name>
    <dbReference type="NCBI Taxonomy" id="74349"/>
    <lineage>
        <taxon>Bacteria</taxon>
        <taxon>Pseudomonadati</taxon>
        <taxon>Pseudomonadota</taxon>
        <taxon>Alphaproteobacteria</taxon>
        <taxon>Rhodobacterales</taxon>
        <taxon>Roseobacteraceae</taxon>
        <taxon>Sulfitobacter</taxon>
    </lineage>
</organism>
<keyword evidence="2" id="KW-1185">Reference proteome</keyword>
<reference evidence="1 2" key="1">
    <citation type="submission" date="2018-09" db="EMBL/GenBank/DDBJ databases">
        <title>Genomic Encyclopedia of Archaeal and Bacterial Type Strains, Phase II (KMG-II): from individual species to whole genera.</title>
        <authorList>
            <person name="Goeker M."/>
        </authorList>
    </citation>
    <scope>NUCLEOTIDE SEQUENCE [LARGE SCALE GENOMIC DNA]</scope>
    <source>
        <strain evidence="1 2">DSM 11458</strain>
    </source>
</reference>
<dbReference type="Proteomes" id="UP000284407">
    <property type="component" value="Unassembled WGS sequence"/>
</dbReference>
<comment type="caution">
    <text evidence="1">The sequence shown here is derived from an EMBL/GenBank/DDBJ whole genome shotgun (WGS) entry which is preliminary data.</text>
</comment>
<sequence>MIAGGFYQLATTDLNMVRDGIIQMNNAFAS</sequence>
<dbReference type="EMBL" id="RAQK01000001">
    <property type="protein sequence ID" value="RKE96481.1"/>
    <property type="molecule type" value="Genomic_DNA"/>
</dbReference>
<proteinExistence type="predicted"/>
<evidence type="ECO:0000313" key="1">
    <source>
        <dbReference type="EMBL" id="RKE96481.1"/>
    </source>
</evidence>
<gene>
    <name evidence="1" type="ORF">C8N30_1042</name>
</gene>